<reference evidence="1" key="1">
    <citation type="submission" date="2020-03" db="EMBL/GenBank/DDBJ databases">
        <title>The deep terrestrial virosphere.</title>
        <authorList>
            <person name="Holmfeldt K."/>
            <person name="Nilsson E."/>
            <person name="Simone D."/>
            <person name="Lopez-Fernandez M."/>
            <person name="Wu X."/>
            <person name="de Brujin I."/>
            <person name="Lundin D."/>
            <person name="Andersson A."/>
            <person name="Bertilsson S."/>
            <person name="Dopson M."/>
        </authorList>
    </citation>
    <scope>NUCLEOTIDE SEQUENCE</scope>
    <source>
        <strain evidence="1">MM415B01415</strain>
    </source>
</reference>
<organism evidence="1">
    <name type="scientific">viral metagenome</name>
    <dbReference type="NCBI Taxonomy" id="1070528"/>
    <lineage>
        <taxon>unclassified sequences</taxon>
        <taxon>metagenomes</taxon>
        <taxon>organismal metagenomes</taxon>
    </lineage>
</organism>
<dbReference type="EMBL" id="MT141336">
    <property type="protein sequence ID" value="QJA58702.1"/>
    <property type="molecule type" value="Genomic_DNA"/>
</dbReference>
<protein>
    <submittedName>
        <fullName evidence="1">Uncharacterized protein</fullName>
    </submittedName>
</protein>
<accession>A0A6M3IQK4</accession>
<sequence>MDEYYQIATKIEGDGDGEFLYYRDFEGMSGKIKTQVIKSIEYGTYEGIIVFKIKCFR</sequence>
<gene>
    <name evidence="1" type="ORF">MM415B01415_0005</name>
</gene>
<name>A0A6M3IQK4_9ZZZZ</name>
<dbReference type="AlphaFoldDB" id="A0A6M3IQK4"/>
<proteinExistence type="predicted"/>
<evidence type="ECO:0000313" key="1">
    <source>
        <dbReference type="EMBL" id="QJA58702.1"/>
    </source>
</evidence>